<organism evidence="2 3">
    <name type="scientific">Spongiactinospora gelatinilytica</name>
    <dbReference type="NCBI Taxonomy" id="2666298"/>
    <lineage>
        <taxon>Bacteria</taxon>
        <taxon>Bacillati</taxon>
        <taxon>Actinomycetota</taxon>
        <taxon>Actinomycetes</taxon>
        <taxon>Streptosporangiales</taxon>
        <taxon>Streptosporangiaceae</taxon>
        <taxon>Spongiactinospora</taxon>
    </lineage>
</organism>
<accession>A0A2W2F3X1</accession>
<sequence length="189" mass="20003">MGQPRSSAIARRATRSAVVAGALAVVTASCGILGSGGSVLDTISVSSSRISEGAPLPTEYSCTGKRGNPPLRWSGVPTPRTEAVAVVVDNNVAGFDGEVHWVLFNIDPRTTELGDNIAQSMPTGTGQLRLANGKVGYSPPCRPDGNYRFTVYALDRKVEIEEDTPLSDALQRIAERTIARGRLTAVHIE</sequence>
<dbReference type="InterPro" id="IPR036610">
    <property type="entry name" value="PEBP-like_sf"/>
</dbReference>
<evidence type="ECO:0000313" key="2">
    <source>
        <dbReference type="EMBL" id="PZG30151.1"/>
    </source>
</evidence>
<comment type="caution">
    <text evidence="2">The sequence shown here is derived from an EMBL/GenBank/DDBJ whole genome shotgun (WGS) entry which is preliminary data.</text>
</comment>
<dbReference type="PANTHER" id="PTHR30289">
    <property type="entry name" value="UNCHARACTERIZED PROTEIN YBCL-RELATED"/>
    <property type="match status" value="1"/>
</dbReference>
<protein>
    <submittedName>
        <fullName evidence="2">YbhB/YbcL family Raf kinase inhibitor-like protein</fullName>
    </submittedName>
</protein>
<dbReference type="InterPro" id="IPR005247">
    <property type="entry name" value="YbhB_YbcL/LppC-like"/>
</dbReference>
<keyword evidence="3" id="KW-1185">Reference proteome</keyword>
<comment type="similarity">
    <text evidence="1">Belongs to the UPF0098 family.</text>
</comment>
<dbReference type="PROSITE" id="PS51257">
    <property type="entry name" value="PROKAR_LIPOPROTEIN"/>
    <property type="match status" value="1"/>
</dbReference>
<evidence type="ECO:0000256" key="1">
    <source>
        <dbReference type="ARBA" id="ARBA00007120"/>
    </source>
</evidence>
<dbReference type="PANTHER" id="PTHR30289:SF1">
    <property type="entry name" value="PEBP (PHOSPHATIDYLETHANOLAMINE-BINDING PROTEIN) FAMILY PROTEIN"/>
    <property type="match status" value="1"/>
</dbReference>
<dbReference type="AlphaFoldDB" id="A0A2W2F3X1"/>
<name>A0A2W2F3X1_9ACTN</name>
<reference evidence="2 3" key="1">
    <citation type="submission" date="2018-01" db="EMBL/GenBank/DDBJ databases">
        <title>Draft genome sequence of Sphaerisporangium sp. 7K107.</title>
        <authorList>
            <person name="Sahin N."/>
            <person name="Saygin H."/>
            <person name="Ay H."/>
        </authorList>
    </citation>
    <scope>NUCLEOTIDE SEQUENCE [LARGE SCALE GENOMIC DNA]</scope>
    <source>
        <strain evidence="2 3">7K107</strain>
    </source>
</reference>
<dbReference type="Gene3D" id="3.90.280.10">
    <property type="entry name" value="PEBP-like"/>
    <property type="match status" value="1"/>
</dbReference>
<dbReference type="RefSeq" id="WP_111170988.1">
    <property type="nucleotide sequence ID" value="NZ_POUA01000356.1"/>
</dbReference>
<proteinExistence type="inferred from homology"/>
<dbReference type="NCBIfam" id="TIGR00481">
    <property type="entry name" value="YbhB/YbcL family Raf kinase inhibitor-like protein"/>
    <property type="match status" value="1"/>
</dbReference>
<dbReference type="CDD" id="cd00865">
    <property type="entry name" value="PEBP_bact_arch"/>
    <property type="match status" value="1"/>
</dbReference>
<gene>
    <name evidence="2" type="ORF">C1I98_31335</name>
</gene>
<dbReference type="Pfam" id="PF01161">
    <property type="entry name" value="PBP"/>
    <property type="match status" value="1"/>
</dbReference>
<dbReference type="Proteomes" id="UP000248544">
    <property type="component" value="Unassembled WGS sequence"/>
</dbReference>
<dbReference type="InterPro" id="IPR008914">
    <property type="entry name" value="PEBP"/>
</dbReference>
<evidence type="ECO:0000313" key="3">
    <source>
        <dbReference type="Proteomes" id="UP000248544"/>
    </source>
</evidence>
<dbReference type="SUPFAM" id="SSF49777">
    <property type="entry name" value="PEBP-like"/>
    <property type="match status" value="1"/>
</dbReference>
<dbReference type="EMBL" id="POUA01000356">
    <property type="protein sequence ID" value="PZG30151.1"/>
    <property type="molecule type" value="Genomic_DNA"/>
</dbReference>